<feature type="region of interest" description="Disordered" evidence="5">
    <location>
        <begin position="235"/>
        <end position="256"/>
    </location>
</feature>
<evidence type="ECO:0000256" key="6">
    <source>
        <dbReference type="SAM" id="Phobius"/>
    </source>
</evidence>
<dbReference type="NCBIfam" id="TIGR01352">
    <property type="entry name" value="tonB_Cterm"/>
    <property type="match status" value="1"/>
</dbReference>
<dbReference type="RefSeq" id="WP_235969403.1">
    <property type="nucleotide sequence ID" value="NZ_BJTG01000001.1"/>
</dbReference>
<organism evidence="7 8">
    <name type="scientific">Anaeromyxobacter diazotrophicus</name>
    <dbReference type="NCBI Taxonomy" id="2590199"/>
    <lineage>
        <taxon>Bacteria</taxon>
        <taxon>Pseudomonadati</taxon>
        <taxon>Myxococcota</taxon>
        <taxon>Myxococcia</taxon>
        <taxon>Myxococcales</taxon>
        <taxon>Cystobacterineae</taxon>
        <taxon>Anaeromyxobacteraceae</taxon>
        <taxon>Anaeromyxobacter</taxon>
    </lineage>
</organism>
<evidence type="ECO:0000313" key="7">
    <source>
        <dbReference type="EMBL" id="GEJ55621.1"/>
    </source>
</evidence>
<accession>A0A7I9VGV4</accession>
<dbReference type="Pfam" id="PF13103">
    <property type="entry name" value="TonB_2"/>
    <property type="match status" value="1"/>
</dbReference>
<comment type="subcellular location">
    <subcellularLocation>
        <location evidence="1">Membrane</location>
        <topology evidence="1">Single-pass membrane protein</topology>
    </subcellularLocation>
</comment>
<dbReference type="SUPFAM" id="SSF74653">
    <property type="entry name" value="TolA/TonB C-terminal domain"/>
    <property type="match status" value="1"/>
</dbReference>
<evidence type="ECO:0000256" key="1">
    <source>
        <dbReference type="ARBA" id="ARBA00004167"/>
    </source>
</evidence>
<evidence type="ECO:0008006" key="9">
    <source>
        <dbReference type="Google" id="ProtNLM"/>
    </source>
</evidence>
<feature type="compositionally biased region" description="Low complexity" evidence="5">
    <location>
        <begin position="93"/>
        <end position="127"/>
    </location>
</feature>
<feature type="transmembrane region" description="Helical" evidence="6">
    <location>
        <begin position="20"/>
        <end position="40"/>
    </location>
</feature>
<feature type="region of interest" description="Disordered" evidence="5">
    <location>
        <begin position="67"/>
        <end position="127"/>
    </location>
</feature>
<dbReference type="Proteomes" id="UP000503640">
    <property type="component" value="Unassembled WGS sequence"/>
</dbReference>
<keyword evidence="2 6" id="KW-0812">Transmembrane</keyword>
<comment type="caution">
    <text evidence="7">The sequence shown here is derived from an EMBL/GenBank/DDBJ whole genome shotgun (WGS) entry which is preliminary data.</text>
</comment>
<keyword evidence="8" id="KW-1185">Reference proteome</keyword>
<reference evidence="8" key="1">
    <citation type="journal article" date="2020" name="Appl. Environ. Microbiol.">
        <title>Diazotrophic Anaeromyxobacter Isolates from Soils.</title>
        <authorList>
            <person name="Masuda Y."/>
            <person name="Yamanaka H."/>
            <person name="Xu Z.X."/>
            <person name="Shiratori Y."/>
            <person name="Aono T."/>
            <person name="Amachi S."/>
            <person name="Senoo K."/>
            <person name="Itoh H."/>
        </authorList>
    </citation>
    <scope>NUCLEOTIDE SEQUENCE [LARGE SCALE GENOMIC DNA]</scope>
    <source>
        <strain evidence="8">R267</strain>
    </source>
</reference>
<protein>
    <recommendedName>
        <fullName evidence="9">TonB family protein</fullName>
    </recommendedName>
</protein>
<keyword evidence="3 6" id="KW-1133">Transmembrane helix</keyword>
<sequence>MTAVPDALAHSPLLARRERILPLVLVSAALHAALLVAAVLHRPAPQVDLAQKPIMVRVARLGERRPASYLPRNEAPPPPAAAAPQPAPPTAPAQPSHATPSVPVARPTRPAPPSGARAPGPSAAGRSDVLASVMNRVRRDQAYQDKVYGDPNGDPRGDAESNEGDAFLGLVERALRESYVLPSTLSERDRVQLQATVVLYLDSDGRVLRYVFERRSGNEAFDAALERAIRAARIPPPPADRRRQYRDQGLGVLYKP</sequence>
<evidence type="ECO:0000256" key="3">
    <source>
        <dbReference type="ARBA" id="ARBA00022989"/>
    </source>
</evidence>
<keyword evidence="4 6" id="KW-0472">Membrane</keyword>
<dbReference type="AlphaFoldDB" id="A0A7I9VGV4"/>
<evidence type="ECO:0000256" key="5">
    <source>
        <dbReference type="SAM" id="MobiDB-lite"/>
    </source>
</evidence>
<evidence type="ECO:0000256" key="4">
    <source>
        <dbReference type="ARBA" id="ARBA00023136"/>
    </source>
</evidence>
<feature type="region of interest" description="Disordered" evidence="5">
    <location>
        <begin position="140"/>
        <end position="163"/>
    </location>
</feature>
<proteinExistence type="predicted"/>
<evidence type="ECO:0000256" key="2">
    <source>
        <dbReference type="ARBA" id="ARBA00022692"/>
    </source>
</evidence>
<dbReference type="GO" id="GO:0016020">
    <property type="term" value="C:membrane"/>
    <property type="evidence" value="ECO:0007669"/>
    <property type="project" value="UniProtKB-SubCell"/>
</dbReference>
<dbReference type="Gene3D" id="3.30.1150.10">
    <property type="match status" value="1"/>
</dbReference>
<dbReference type="EMBL" id="BJTG01000001">
    <property type="protein sequence ID" value="GEJ55621.1"/>
    <property type="molecule type" value="Genomic_DNA"/>
</dbReference>
<evidence type="ECO:0000313" key="8">
    <source>
        <dbReference type="Proteomes" id="UP000503640"/>
    </source>
</evidence>
<gene>
    <name evidence="7" type="ORF">AMYX_03620</name>
</gene>
<name>A0A7I9VGV4_9BACT</name>
<dbReference type="InterPro" id="IPR006260">
    <property type="entry name" value="TonB/TolA_C"/>
</dbReference>
<feature type="compositionally biased region" description="Pro residues" evidence="5">
    <location>
        <begin position="74"/>
        <end position="92"/>
    </location>
</feature>